<comment type="similarity">
    <text evidence="5">Belongs to the Omp25/RopB family.</text>
</comment>
<evidence type="ECO:0000256" key="1">
    <source>
        <dbReference type="ARBA" id="ARBA00004442"/>
    </source>
</evidence>
<feature type="domain" description="Outer membrane protein beta-barrel" evidence="7">
    <location>
        <begin position="38"/>
        <end position="235"/>
    </location>
</feature>
<dbReference type="GO" id="GO:0009279">
    <property type="term" value="C:cell outer membrane"/>
    <property type="evidence" value="ECO:0007669"/>
    <property type="project" value="UniProtKB-SubCell"/>
</dbReference>
<dbReference type="Gene3D" id="2.40.160.20">
    <property type="match status" value="1"/>
</dbReference>
<dbReference type="KEGG" id="yti:FNA67_15755"/>
<accession>A0A5B9DR56</accession>
<evidence type="ECO:0000256" key="2">
    <source>
        <dbReference type="ARBA" id="ARBA00022729"/>
    </source>
</evidence>
<dbReference type="InterPro" id="IPR051692">
    <property type="entry name" value="OMP-like"/>
</dbReference>
<dbReference type="SUPFAM" id="SSF56925">
    <property type="entry name" value="OMPA-like"/>
    <property type="match status" value="1"/>
</dbReference>
<keyword evidence="3" id="KW-0472">Membrane</keyword>
<feature type="chain" id="PRO_5022767328" evidence="6">
    <location>
        <begin position="26"/>
        <end position="235"/>
    </location>
</feature>
<evidence type="ECO:0000256" key="3">
    <source>
        <dbReference type="ARBA" id="ARBA00023136"/>
    </source>
</evidence>
<dbReference type="Proteomes" id="UP000321062">
    <property type="component" value="Chromosome"/>
</dbReference>
<evidence type="ECO:0000259" key="7">
    <source>
        <dbReference type="Pfam" id="PF13505"/>
    </source>
</evidence>
<evidence type="ECO:0000256" key="6">
    <source>
        <dbReference type="SAM" id="SignalP"/>
    </source>
</evidence>
<gene>
    <name evidence="8" type="ORF">FNA67_15755</name>
</gene>
<dbReference type="InterPro" id="IPR027385">
    <property type="entry name" value="Beta-barrel_OMP"/>
</dbReference>
<dbReference type="Pfam" id="PF13505">
    <property type="entry name" value="OMP_b-brl"/>
    <property type="match status" value="1"/>
</dbReference>
<evidence type="ECO:0000256" key="4">
    <source>
        <dbReference type="ARBA" id="ARBA00023237"/>
    </source>
</evidence>
<feature type="signal peptide" evidence="6">
    <location>
        <begin position="1"/>
        <end position="25"/>
    </location>
</feature>
<dbReference type="InterPro" id="IPR011250">
    <property type="entry name" value="OMP/PagP_B-barrel"/>
</dbReference>
<dbReference type="OrthoDB" id="7946393at2"/>
<sequence length="235" mass="24555">MGADVNPRVFAITLVVSLAPCGALAADISALYVPGSVASTDYDWSGPYVGAHFGYGSGMSTNHWASSPTDPWNVDGDISYSGFNGGVHAGYQAQFGSFVLGGEADINGGSMKGNDSQFAGLVNEIEIGTFGTLRARAGLTYDRFMVFATAGVAVGELYKRDLDSHASSRNFTTGLVAGAGVEAALTDNIRVRAEYQHIWFDKVDAGLIAAGGGGYLHRADNPSLDIFRAGVSYAF</sequence>
<dbReference type="AlphaFoldDB" id="A0A5B9DR56"/>
<proteinExistence type="inferred from homology"/>
<dbReference type="PANTHER" id="PTHR34001:SF3">
    <property type="entry name" value="BLL7405 PROTEIN"/>
    <property type="match status" value="1"/>
</dbReference>
<reference evidence="8 9" key="1">
    <citation type="journal article" date="2015" name="Int. J. Syst. Evol. Microbiol.">
        <title>Youhaiella tibetensis gen. nov., sp. nov., isolated from subsurface sediment.</title>
        <authorList>
            <person name="Wang Y.X."/>
            <person name="Huang F.Q."/>
            <person name="Nogi Y."/>
            <person name="Pang S.J."/>
            <person name="Wang P.K."/>
            <person name="Lv J."/>
        </authorList>
    </citation>
    <scope>NUCLEOTIDE SEQUENCE [LARGE SCALE GENOMIC DNA]</scope>
    <source>
        <strain evidence="9">fig4</strain>
    </source>
</reference>
<dbReference type="EMBL" id="CP041690">
    <property type="protein sequence ID" value="QEE21552.1"/>
    <property type="molecule type" value="Genomic_DNA"/>
</dbReference>
<protein>
    <submittedName>
        <fullName evidence="8">Porin family protein</fullName>
    </submittedName>
</protein>
<keyword evidence="4" id="KW-0998">Cell outer membrane</keyword>
<keyword evidence="2 6" id="KW-0732">Signal</keyword>
<organism evidence="8 9">
    <name type="scientific">Paradevosia tibetensis</name>
    <dbReference type="NCBI Taxonomy" id="1447062"/>
    <lineage>
        <taxon>Bacteria</taxon>
        <taxon>Pseudomonadati</taxon>
        <taxon>Pseudomonadota</taxon>
        <taxon>Alphaproteobacteria</taxon>
        <taxon>Hyphomicrobiales</taxon>
        <taxon>Devosiaceae</taxon>
        <taxon>Paradevosia</taxon>
    </lineage>
</organism>
<evidence type="ECO:0000313" key="9">
    <source>
        <dbReference type="Proteomes" id="UP000321062"/>
    </source>
</evidence>
<name>A0A5B9DR56_9HYPH</name>
<keyword evidence="9" id="KW-1185">Reference proteome</keyword>
<dbReference type="PANTHER" id="PTHR34001">
    <property type="entry name" value="BLL7405 PROTEIN"/>
    <property type="match status" value="1"/>
</dbReference>
<evidence type="ECO:0000256" key="5">
    <source>
        <dbReference type="ARBA" id="ARBA00038306"/>
    </source>
</evidence>
<evidence type="ECO:0000313" key="8">
    <source>
        <dbReference type="EMBL" id="QEE21552.1"/>
    </source>
</evidence>
<comment type="subcellular location">
    <subcellularLocation>
        <location evidence="1">Cell outer membrane</location>
    </subcellularLocation>
</comment>